<reference evidence="1 2" key="1">
    <citation type="journal article" date="2019" name="Genome Biol. Evol.">
        <title>Insights into the evolution of the New World diploid cottons (Gossypium, subgenus Houzingenia) based on genome sequencing.</title>
        <authorList>
            <person name="Grover C.E."/>
            <person name="Arick M.A. 2nd"/>
            <person name="Thrash A."/>
            <person name="Conover J.L."/>
            <person name="Sanders W.S."/>
            <person name="Peterson D.G."/>
            <person name="Frelichowski J.E."/>
            <person name="Scheffler J.A."/>
            <person name="Scheffler B.E."/>
            <person name="Wendel J.F."/>
        </authorList>
    </citation>
    <scope>NUCLEOTIDE SEQUENCE [LARGE SCALE GENOMIC DNA]</scope>
    <source>
        <strain evidence="1">8</strain>
        <tissue evidence="1">Leaf</tissue>
    </source>
</reference>
<evidence type="ECO:0000313" key="2">
    <source>
        <dbReference type="Proteomes" id="UP000593568"/>
    </source>
</evidence>
<protein>
    <submittedName>
        <fullName evidence="1">Uncharacterized protein</fullName>
    </submittedName>
</protein>
<name>A0A7J9DHE4_9ROSI</name>
<evidence type="ECO:0000313" key="1">
    <source>
        <dbReference type="EMBL" id="MBA0760146.1"/>
    </source>
</evidence>
<dbReference type="EMBL" id="JABEZW010000002">
    <property type="protein sequence ID" value="MBA0760146.1"/>
    <property type="molecule type" value="Genomic_DNA"/>
</dbReference>
<sequence length="53" mass="5818">MDAILACLVEGKGEWKRDGADDEAMKDDNATPYGDTTKEVFTLSRLKTKGLIV</sequence>
<dbReference type="Proteomes" id="UP000593568">
    <property type="component" value="Unassembled WGS sequence"/>
</dbReference>
<accession>A0A7J9DHE4</accession>
<organism evidence="1 2">
    <name type="scientific">Gossypium trilobum</name>
    <dbReference type="NCBI Taxonomy" id="34281"/>
    <lineage>
        <taxon>Eukaryota</taxon>
        <taxon>Viridiplantae</taxon>
        <taxon>Streptophyta</taxon>
        <taxon>Embryophyta</taxon>
        <taxon>Tracheophyta</taxon>
        <taxon>Spermatophyta</taxon>
        <taxon>Magnoliopsida</taxon>
        <taxon>eudicotyledons</taxon>
        <taxon>Gunneridae</taxon>
        <taxon>Pentapetalae</taxon>
        <taxon>rosids</taxon>
        <taxon>malvids</taxon>
        <taxon>Malvales</taxon>
        <taxon>Malvaceae</taxon>
        <taxon>Malvoideae</taxon>
        <taxon>Gossypium</taxon>
    </lineage>
</organism>
<dbReference type="AlphaFoldDB" id="A0A7J9DHE4"/>
<gene>
    <name evidence="1" type="ORF">Gotri_022912</name>
</gene>
<comment type="caution">
    <text evidence="1">The sequence shown here is derived from an EMBL/GenBank/DDBJ whole genome shotgun (WGS) entry which is preliminary data.</text>
</comment>
<proteinExistence type="predicted"/>
<keyword evidence="2" id="KW-1185">Reference proteome</keyword>